<feature type="transmembrane region" description="Helical" evidence="1">
    <location>
        <begin position="255"/>
        <end position="271"/>
    </location>
</feature>
<feature type="transmembrane region" description="Helical" evidence="1">
    <location>
        <begin position="291"/>
        <end position="312"/>
    </location>
</feature>
<keyword evidence="1" id="KW-1133">Transmembrane helix</keyword>
<feature type="transmembrane region" description="Helical" evidence="1">
    <location>
        <begin position="166"/>
        <end position="191"/>
    </location>
</feature>
<dbReference type="Proteomes" id="UP000013237">
    <property type="component" value="Unassembled WGS sequence"/>
</dbReference>
<dbReference type="RefSeq" id="WP_004575975.1">
    <property type="nucleotide sequence ID" value="NZ_APBQ01000075.1"/>
</dbReference>
<accession>A0AAD2ZT77</accession>
<keyword evidence="1" id="KW-0472">Membrane</keyword>
<reference evidence="2 3" key="1">
    <citation type="submission" date="2013-02" db="EMBL/GenBank/DDBJ databases">
        <title>Insights into the proteome of triclosan-resistant Pseudomonas putida TRO1, isolated from activated sludge.</title>
        <authorList>
            <person name="Lolas I.B."/>
            <person name="Almeida B."/>
            <person name="Starnawski P.M."/>
            <person name="Soenderkaer M."/>
            <person name="Nielsen K.L."/>
            <person name="Nielsen J.L."/>
        </authorList>
    </citation>
    <scope>NUCLEOTIDE SEQUENCE [LARGE SCALE GENOMIC DNA]</scope>
    <source>
        <strain evidence="2 3">TRO1</strain>
    </source>
</reference>
<protein>
    <recommendedName>
        <fullName evidence="4">Transmembrane protein</fullName>
    </recommendedName>
</protein>
<name>A0AAD2ZT77_PSEPU</name>
<proteinExistence type="predicted"/>
<feature type="transmembrane region" description="Helical" evidence="1">
    <location>
        <begin position="132"/>
        <end position="154"/>
    </location>
</feature>
<dbReference type="AlphaFoldDB" id="A0AAD2ZT77"/>
<evidence type="ECO:0008006" key="4">
    <source>
        <dbReference type="Google" id="ProtNLM"/>
    </source>
</evidence>
<evidence type="ECO:0000256" key="1">
    <source>
        <dbReference type="SAM" id="Phobius"/>
    </source>
</evidence>
<dbReference type="EMBL" id="APBQ01000075">
    <property type="protein sequence ID" value="ENY77267.1"/>
    <property type="molecule type" value="Genomic_DNA"/>
</dbReference>
<sequence>MNQYKIVERELARAEALIAGYLGLYAGSIDLAYFNAASLKRVTPEFKRCVQVIQDLAAMPVVSQSATRNMVTAVDRLADLVRAPQMKPSTRTLWAIEDWIRRTPLAVVRHLAAIVGPVAAGIWGTIDSSAEADVGVAIAAALVMLSFGCSLSHLRDPDHSIQKGLLAFLGAGALILVTKGVLLTFFAFAVITVRPVPVISTGRIEMKRKFKNGDSGWKTNWLGVCERPRFFTIHTLKALAMIVVFTILSLLRSAAVLVLVALLVSLVGKLFTPLELLDAQSRAVLDGPRDYFVLTIMGLIWHGLVCDSFTAFRKWRQRRSRNEIKMS</sequence>
<evidence type="ECO:0000313" key="2">
    <source>
        <dbReference type="EMBL" id="ENY77267.1"/>
    </source>
</evidence>
<keyword evidence="1" id="KW-0812">Transmembrane</keyword>
<organism evidence="2 3">
    <name type="scientific">Pseudomonas putida TRO1</name>
    <dbReference type="NCBI Taxonomy" id="1227924"/>
    <lineage>
        <taxon>Bacteria</taxon>
        <taxon>Pseudomonadati</taxon>
        <taxon>Pseudomonadota</taxon>
        <taxon>Gammaproteobacteria</taxon>
        <taxon>Pseudomonadales</taxon>
        <taxon>Pseudomonadaceae</taxon>
        <taxon>Pseudomonas</taxon>
    </lineage>
</organism>
<gene>
    <name evidence="2" type="ORF">C206_13074</name>
</gene>
<feature type="transmembrane region" description="Helical" evidence="1">
    <location>
        <begin position="230"/>
        <end position="248"/>
    </location>
</feature>
<feature type="transmembrane region" description="Helical" evidence="1">
    <location>
        <begin position="107"/>
        <end position="126"/>
    </location>
</feature>
<evidence type="ECO:0000313" key="3">
    <source>
        <dbReference type="Proteomes" id="UP000013237"/>
    </source>
</evidence>
<comment type="caution">
    <text evidence="2">The sequence shown here is derived from an EMBL/GenBank/DDBJ whole genome shotgun (WGS) entry which is preliminary data.</text>
</comment>